<dbReference type="GO" id="GO:0004066">
    <property type="term" value="F:asparagine synthase (glutamine-hydrolyzing) activity"/>
    <property type="evidence" value="ECO:0007669"/>
    <property type="project" value="UniProtKB-EC"/>
</dbReference>
<dbReference type="InterPro" id="IPR017932">
    <property type="entry name" value="GATase_2_dom"/>
</dbReference>
<evidence type="ECO:0000313" key="5">
    <source>
        <dbReference type="EMBL" id="QGA80767.1"/>
    </source>
</evidence>
<dbReference type="RefSeq" id="WP_153550507.1">
    <property type="nucleotide sequence ID" value="NZ_CP040089.1"/>
</dbReference>
<evidence type="ECO:0000256" key="2">
    <source>
        <dbReference type="ARBA" id="ARBA00022741"/>
    </source>
</evidence>
<gene>
    <name evidence="5" type="primary">asnB</name>
    <name evidence="5" type="ORF">LC1Nh_0884</name>
</gene>
<dbReference type="EC" id="6.3.5.4" evidence="5"/>
<dbReference type="Pfam" id="PF01902">
    <property type="entry name" value="Diphthami_syn_2"/>
    <property type="match status" value="1"/>
</dbReference>
<dbReference type="InterPro" id="IPR029055">
    <property type="entry name" value="Ntn_hydrolases_N"/>
</dbReference>
<dbReference type="PROSITE" id="PS51278">
    <property type="entry name" value="GATASE_TYPE_2"/>
    <property type="match status" value="1"/>
</dbReference>
<feature type="domain" description="Glutamine amidotransferase type-2" evidence="4">
    <location>
        <begin position="2"/>
        <end position="163"/>
    </location>
</feature>
<dbReference type="EMBL" id="CP040089">
    <property type="protein sequence ID" value="QGA80767.1"/>
    <property type="molecule type" value="Genomic_DNA"/>
</dbReference>
<dbReference type="SUPFAM" id="SSF52402">
    <property type="entry name" value="Adenine nucleotide alpha hydrolases-like"/>
    <property type="match status" value="2"/>
</dbReference>
<dbReference type="GO" id="GO:0005829">
    <property type="term" value="C:cytosol"/>
    <property type="evidence" value="ECO:0007669"/>
    <property type="project" value="TreeGrafter"/>
</dbReference>
<dbReference type="InterPro" id="IPR050795">
    <property type="entry name" value="Asn_Synthetase"/>
</dbReference>
<evidence type="ECO:0000256" key="3">
    <source>
        <dbReference type="ARBA" id="ARBA00022840"/>
    </source>
</evidence>
<dbReference type="Gene3D" id="3.90.1490.10">
    <property type="entry name" value="putative n-type atp pyrophosphatase, domain 2"/>
    <property type="match status" value="1"/>
</dbReference>
<evidence type="ECO:0000256" key="1">
    <source>
        <dbReference type="ARBA" id="ARBA00022598"/>
    </source>
</evidence>
<dbReference type="OrthoDB" id="372052at2157"/>
<sequence>MCGIAGAENQETVEKLVNEMQHRGSSCQTQKTENFTLGHVLHSVVGELEQPIEEEGILSANCEIYNWQELNRKNGWETENDAETLLKVLEEKGVEGLEEIDGIYAFAYIRDGELILARDLLGVNPIWYSEDPFVFASEKQALEKQGVESRELHPRQILKYDIEEEEMSFEQREFFEIDVKEEKELEQAAEEIKEKFLEAVEKRIPEGGVGLLFSGGVDSTLIAAALQELGKDFTAYTAGIQHGNVNAPRDMDWAEEVAEDMGIELESYEADLEEVEREIPKITDWISSTSVVKNGVALPFHFSLQNSSKSEKVVFSGLGSEQLYAGYHRQQGYLNKECLSGLRSIFENDLYRDNVVSFRNGYEIRLPFLDQELIEHALTIPEEYKVKDDYRKYVLRKAAEKLGVPEKVAWRGKTAAQYGSNFDKAISRLAKDNDYDHKQEYLNSFRDKLNRKLVALTSGGKDSNAALYRIQRRNNKISCLLTLRSENKHSYMFDSKKERKDIEWQSEQLDIPLVVQETEGEKEEELEDLREGLKRAKQEYGVEGVVAGAIASTYQRDRVDRVAERLGLKVFAPLWQENQSRYMKWLIREGFEVEITDVAARGLTEEWEGRVLKEENIDDLLDLAEEYRFNAAGEGGEYETKVVGFPNQVQ</sequence>
<keyword evidence="2" id="KW-0547">Nucleotide-binding</keyword>
<name>A0A5Q0UGM9_9ARCH</name>
<dbReference type="Pfam" id="PF13537">
    <property type="entry name" value="GATase_7"/>
    <property type="match status" value="1"/>
</dbReference>
<dbReference type="NCBIfam" id="TIGR03679">
    <property type="entry name" value="arCOG00187"/>
    <property type="match status" value="1"/>
</dbReference>
<evidence type="ECO:0000259" key="4">
    <source>
        <dbReference type="PROSITE" id="PS51278"/>
    </source>
</evidence>
<dbReference type="NCBIfam" id="TIGR00290">
    <property type="entry name" value="MJ0570_dom"/>
    <property type="match status" value="1"/>
</dbReference>
<proteinExistence type="predicted"/>
<keyword evidence="3" id="KW-0067">ATP-binding</keyword>
<dbReference type="SUPFAM" id="SSF56235">
    <property type="entry name" value="N-terminal nucleophile aminohydrolases (Ntn hydrolases)"/>
    <property type="match status" value="1"/>
</dbReference>
<dbReference type="PANTHER" id="PTHR11772:SF2">
    <property type="entry name" value="ASPARAGINE SYNTHETASE [GLUTAMINE-HYDROLYZING]"/>
    <property type="match status" value="1"/>
</dbReference>
<dbReference type="GO" id="GO:0006529">
    <property type="term" value="P:asparagine biosynthetic process"/>
    <property type="evidence" value="ECO:0007669"/>
    <property type="project" value="InterPro"/>
</dbReference>
<dbReference type="InterPro" id="IPR022427">
    <property type="entry name" value="MJ0570_ATP-bd"/>
</dbReference>
<dbReference type="GeneID" id="42365273"/>
<reference evidence="6" key="1">
    <citation type="submission" date="2019-05" db="EMBL/GenBank/DDBJ databases">
        <title>Candidatus Nanohalobium constans, a novel model system to study the DPANN nano-sized archaea: genomic and physiological characterization of a nanoarchaeon co-cultured with its chitinotrophic host.</title>
        <authorList>
            <person name="La Cono V."/>
            <person name="Arcadi E."/>
            <person name="Crisafi F."/>
            <person name="Denaro R."/>
            <person name="La Spada G."/>
            <person name="Messina E."/>
            <person name="Smedile F."/>
            <person name="Toshchakov S.V."/>
            <person name="Shevchenko M.A."/>
            <person name="Golyshin P.N."/>
            <person name="Golyshina O.V."/>
            <person name="Ferrer M."/>
            <person name="Rohde M."/>
            <person name="Mushegian A."/>
            <person name="Sorokin D.Y."/>
            <person name="Giuliano L."/>
            <person name="Yakimov M.M."/>
        </authorList>
    </citation>
    <scope>NUCLEOTIDE SEQUENCE [LARGE SCALE GENOMIC DNA]</scope>
    <source>
        <strain evidence="6">LC1Nh</strain>
    </source>
</reference>
<dbReference type="CDD" id="cd01991">
    <property type="entry name" value="Asn_synthase_B_C"/>
    <property type="match status" value="1"/>
</dbReference>
<dbReference type="InterPro" id="IPR014729">
    <property type="entry name" value="Rossmann-like_a/b/a_fold"/>
</dbReference>
<dbReference type="Proteomes" id="UP000377803">
    <property type="component" value="Chromosome"/>
</dbReference>
<dbReference type="KEGG" id="ncon:LC1Nh_0884"/>
<protein>
    <submittedName>
        <fullName evidence="5">Asparagine synthase (Glutamine-hydrolysing)</fullName>
        <ecNumber evidence="5">6.3.5.4</ecNumber>
    </submittedName>
</protein>
<dbReference type="CDD" id="cd01994">
    <property type="entry name" value="AANH_PF0828-like"/>
    <property type="match status" value="1"/>
</dbReference>
<dbReference type="GO" id="GO:0005524">
    <property type="term" value="F:ATP binding"/>
    <property type="evidence" value="ECO:0007669"/>
    <property type="project" value="UniProtKB-KW"/>
</dbReference>
<organism evidence="5 6">
    <name type="scientific">Candidatus Nanohalobium constans</name>
    <dbReference type="NCBI Taxonomy" id="2565781"/>
    <lineage>
        <taxon>Archaea</taxon>
        <taxon>Candidatus Nanohalarchaeota</taxon>
        <taxon>Candidatus Nanohalobia</taxon>
        <taxon>Candidatus Nanohalobiales</taxon>
        <taxon>Candidatus Nanohalobiaceae</taxon>
        <taxon>Candidatus Nanohalobium</taxon>
    </lineage>
</organism>
<keyword evidence="1 5" id="KW-0436">Ligase</keyword>
<dbReference type="Pfam" id="PF00733">
    <property type="entry name" value="Asn_synthase"/>
    <property type="match status" value="1"/>
</dbReference>
<accession>A0A5Q0UGM9</accession>
<dbReference type="InterPro" id="IPR001962">
    <property type="entry name" value="Asn_synthase"/>
</dbReference>
<dbReference type="Gene3D" id="3.60.20.10">
    <property type="entry name" value="Glutamine Phosphoribosylpyrophosphate, subunit 1, domain 1"/>
    <property type="match status" value="1"/>
</dbReference>
<evidence type="ECO:0000313" key="6">
    <source>
        <dbReference type="Proteomes" id="UP000377803"/>
    </source>
</evidence>
<dbReference type="AlphaFoldDB" id="A0A5Q0UGM9"/>
<dbReference type="Gene3D" id="3.40.50.620">
    <property type="entry name" value="HUPs"/>
    <property type="match status" value="2"/>
</dbReference>
<dbReference type="PANTHER" id="PTHR11772">
    <property type="entry name" value="ASPARAGINE SYNTHETASE"/>
    <property type="match status" value="1"/>
</dbReference>
<dbReference type="InterPro" id="IPR002761">
    <property type="entry name" value="Diphthami_syn_dom"/>
</dbReference>
<keyword evidence="6" id="KW-1185">Reference proteome</keyword>